<feature type="transmembrane region" description="Helical" evidence="5">
    <location>
        <begin position="124"/>
        <end position="149"/>
    </location>
</feature>
<reference evidence="7" key="1">
    <citation type="submission" date="2021-01" db="EMBL/GenBank/DDBJ databases">
        <title>Whole genome shotgun sequence of Dactylosporangium siamense NBRC 106093.</title>
        <authorList>
            <person name="Komaki H."/>
            <person name="Tamura T."/>
        </authorList>
    </citation>
    <scope>NUCLEOTIDE SEQUENCE</scope>
    <source>
        <strain evidence="7">NBRC 106093</strain>
    </source>
</reference>
<keyword evidence="2 5" id="KW-0812">Transmembrane</keyword>
<dbReference type="PANTHER" id="PTHR42910">
    <property type="entry name" value="TRANSPORTER SCO4007-RELATED"/>
    <property type="match status" value="1"/>
</dbReference>
<dbReference type="Gene3D" id="1.20.1250.20">
    <property type="entry name" value="MFS general substrate transporter like domains"/>
    <property type="match status" value="1"/>
</dbReference>
<evidence type="ECO:0000256" key="4">
    <source>
        <dbReference type="ARBA" id="ARBA00023136"/>
    </source>
</evidence>
<keyword evidence="4 5" id="KW-0472">Membrane</keyword>
<name>A0A919PGX5_9ACTN</name>
<feature type="transmembrane region" description="Helical" evidence="5">
    <location>
        <begin position="267"/>
        <end position="284"/>
    </location>
</feature>
<dbReference type="Pfam" id="PF07690">
    <property type="entry name" value="MFS_1"/>
    <property type="match status" value="1"/>
</dbReference>
<feature type="transmembrane region" description="Helical" evidence="5">
    <location>
        <begin position="352"/>
        <end position="372"/>
    </location>
</feature>
<evidence type="ECO:0000259" key="6">
    <source>
        <dbReference type="PROSITE" id="PS50850"/>
    </source>
</evidence>
<keyword evidence="8" id="KW-1185">Reference proteome</keyword>
<dbReference type="GO" id="GO:0005886">
    <property type="term" value="C:plasma membrane"/>
    <property type="evidence" value="ECO:0007669"/>
    <property type="project" value="UniProtKB-SubCell"/>
</dbReference>
<dbReference type="InterPro" id="IPR020846">
    <property type="entry name" value="MFS_dom"/>
</dbReference>
<dbReference type="SUPFAM" id="SSF103473">
    <property type="entry name" value="MFS general substrate transporter"/>
    <property type="match status" value="1"/>
</dbReference>
<protein>
    <submittedName>
        <fullName evidence="7">MFS transporter</fullName>
    </submittedName>
</protein>
<feature type="transmembrane region" description="Helical" evidence="5">
    <location>
        <begin position="90"/>
        <end position="112"/>
    </location>
</feature>
<accession>A0A919PGX5</accession>
<evidence type="ECO:0000313" key="7">
    <source>
        <dbReference type="EMBL" id="GIG43142.1"/>
    </source>
</evidence>
<dbReference type="InterPro" id="IPR036259">
    <property type="entry name" value="MFS_trans_sf"/>
</dbReference>
<evidence type="ECO:0000256" key="1">
    <source>
        <dbReference type="ARBA" id="ARBA00004651"/>
    </source>
</evidence>
<dbReference type="AlphaFoldDB" id="A0A919PGX5"/>
<dbReference type="EMBL" id="BONQ01000020">
    <property type="protein sequence ID" value="GIG43142.1"/>
    <property type="molecule type" value="Genomic_DNA"/>
</dbReference>
<feature type="transmembrane region" description="Helical" evidence="5">
    <location>
        <begin position="155"/>
        <end position="173"/>
    </location>
</feature>
<evidence type="ECO:0000313" key="8">
    <source>
        <dbReference type="Proteomes" id="UP000660611"/>
    </source>
</evidence>
<keyword evidence="3 5" id="KW-1133">Transmembrane helix</keyword>
<feature type="transmembrane region" description="Helical" evidence="5">
    <location>
        <begin position="36"/>
        <end position="54"/>
    </location>
</feature>
<comment type="subcellular location">
    <subcellularLocation>
        <location evidence="1">Cell membrane</location>
        <topology evidence="1">Multi-pass membrane protein</topology>
    </subcellularLocation>
</comment>
<dbReference type="GO" id="GO:0022857">
    <property type="term" value="F:transmembrane transporter activity"/>
    <property type="evidence" value="ECO:0007669"/>
    <property type="project" value="InterPro"/>
</dbReference>
<feature type="transmembrane region" description="Helical" evidence="5">
    <location>
        <begin position="66"/>
        <end position="84"/>
    </location>
</feature>
<gene>
    <name evidence="7" type="ORF">Dsi01nite_011830</name>
</gene>
<evidence type="ECO:0000256" key="2">
    <source>
        <dbReference type="ARBA" id="ARBA00022692"/>
    </source>
</evidence>
<feature type="transmembrane region" description="Helical" evidence="5">
    <location>
        <begin position="205"/>
        <end position="231"/>
    </location>
</feature>
<organism evidence="7 8">
    <name type="scientific">Dactylosporangium siamense</name>
    <dbReference type="NCBI Taxonomy" id="685454"/>
    <lineage>
        <taxon>Bacteria</taxon>
        <taxon>Bacillati</taxon>
        <taxon>Actinomycetota</taxon>
        <taxon>Actinomycetes</taxon>
        <taxon>Micromonosporales</taxon>
        <taxon>Micromonosporaceae</taxon>
        <taxon>Dactylosporangium</taxon>
    </lineage>
</organism>
<dbReference type="CDD" id="cd17324">
    <property type="entry name" value="MFS_NepI_like"/>
    <property type="match status" value="1"/>
</dbReference>
<proteinExistence type="predicted"/>
<dbReference type="InterPro" id="IPR011701">
    <property type="entry name" value="MFS"/>
</dbReference>
<evidence type="ECO:0000256" key="5">
    <source>
        <dbReference type="SAM" id="Phobius"/>
    </source>
</evidence>
<dbReference type="PROSITE" id="PS50850">
    <property type="entry name" value="MFS"/>
    <property type="match status" value="1"/>
</dbReference>
<dbReference type="PANTHER" id="PTHR42910:SF1">
    <property type="entry name" value="MAJOR FACILITATOR SUPERFAMILY (MFS) PROFILE DOMAIN-CONTAINING PROTEIN"/>
    <property type="match status" value="1"/>
</dbReference>
<dbReference type="Proteomes" id="UP000660611">
    <property type="component" value="Unassembled WGS sequence"/>
</dbReference>
<sequence length="402" mass="41542">MLLLAAVCGVAVGNVYFPQSITPAVAAGLHVSAGAAAGIVTAGQAGYTAGLFLLVPLGDRIPHRRLLTTLLVITSGALLLAAAAPGLPPLIGLSVLIGAATVIAPVVGPLVAGMVPPQRRGETAGLLLSGGTGGMLLSRTFGGYLAQWWSWRVPYVLSAVLLLVFAALLRRALPPTLPATRRPYPALLLEPLRLLARERDLRRSCLYQASVFAAFCATWTCVALLLTGPAYGYDARAVGLLALVNAATMLLAPVAGRRTDRHGPDRVNLICAAAVVAAAALLALGATGGIGWLVAGTLVLDVAMQSGMVANQVRVYAISDSARSRRNTAYMTCAYAGGAGGSWLGLRCYQTFGWPGVCVLVGVLAAIALIHLTVTRAQRAEPVAGVPEVRPPGTLEPCRVQR</sequence>
<evidence type="ECO:0000256" key="3">
    <source>
        <dbReference type="ARBA" id="ARBA00022989"/>
    </source>
</evidence>
<feature type="transmembrane region" description="Helical" evidence="5">
    <location>
        <begin position="237"/>
        <end position="255"/>
    </location>
</feature>
<feature type="domain" description="Major facilitator superfamily (MFS) profile" evidence="6">
    <location>
        <begin position="1"/>
        <end position="380"/>
    </location>
</feature>
<comment type="caution">
    <text evidence="7">The sequence shown here is derived from an EMBL/GenBank/DDBJ whole genome shotgun (WGS) entry which is preliminary data.</text>
</comment>